<evidence type="ECO:0000256" key="5">
    <source>
        <dbReference type="ARBA" id="ARBA00023136"/>
    </source>
</evidence>
<protein>
    <recommendedName>
        <fullName evidence="7">Major facilitator superfamily (MFS) profile domain-containing protein</fullName>
    </recommendedName>
</protein>
<evidence type="ECO:0000256" key="6">
    <source>
        <dbReference type="SAM" id="Phobius"/>
    </source>
</evidence>
<dbReference type="EMBL" id="NHZO01000136">
    <property type="protein sequence ID" value="PHQ51767.1"/>
    <property type="molecule type" value="Genomic_DNA"/>
</dbReference>
<evidence type="ECO:0000256" key="4">
    <source>
        <dbReference type="ARBA" id="ARBA00022989"/>
    </source>
</evidence>
<keyword evidence="5 6" id="KW-0472">Membrane</keyword>
<keyword evidence="4 6" id="KW-1133">Transmembrane helix</keyword>
<feature type="transmembrane region" description="Helical" evidence="6">
    <location>
        <begin position="97"/>
        <end position="118"/>
    </location>
</feature>
<evidence type="ECO:0000256" key="3">
    <source>
        <dbReference type="ARBA" id="ARBA00022692"/>
    </source>
</evidence>
<dbReference type="RefSeq" id="WP_099198962.1">
    <property type="nucleotide sequence ID" value="NZ_JBIRXA010000002.1"/>
</dbReference>
<dbReference type="InterPro" id="IPR011701">
    <property type="entry name" value="MFS"/>
</dbReference>
<feature type="transmembrane region" description="Helical" evidence="6">
    <location>
        <begin position="160"/>
        <end position="181"/>
    </location>
</feature>
<dbReference type="InterPro" id="IPR036259">
    <property type="entry name" value="MFS_trans_sf"/>
</dbReference>
<name>A0A2G1XKL1_STRCJ</name>
<dbReference type="PANTHER" id="PTHR43124:SF10">
    <property type="entry name" value="PURINE EFFLUX PUMP PBUE"/>
    <property type="match status" value="1"/>
</dbReference>
<feature type="domain" description="Major facilitator superfamily (MFS) profile" evidence="7">
    <location>
        <begin position="6"/>
        <end position="389"/>
    </location>
</feature>
<gene>
    <name evidence="8" type="ORF">BLA24_11830</name>
</gene>
<feature type="transmembrane region" description="Helical" evidence="6">
    <location>
        <begin position="364"/>
        <end position="382"/>
    </location>
</feature>
<dbReference type="OrthoDB" id="9814237at2"/>
<feature type="transmembrane region" description="Helical" evidence="6">
    <location>
        <begin position="130"/>
        <end position="154"/>
    </location>
</feature>
<sequence>MSHRSAVLVLALGAFAVGTDGYVTTGILQSIADDFHVSVSVAGQLVTVFALSYAVSAPVLMTLTANVSRRVMLYGSLGLFLLANLLGALAPDYPTLLAARVLAGAAAAVYMNTAVAAATAMTDERHRGRAVSLVVGGLSLATALGVPIGTLVGALGSWRATLGVIAGLAGVGIAGLAATLPATPSPPPITMGARLRVAAEPAVLLVVLANTCAVAGSFTVYTYLAVFARDVTGLSAAGVSAVLFAWGVAAAAGTALGGRMSDRRGPDRAYLTGVLGVIAAFAALALAALVTRVAEGPATVVFLAATVAWGVLYWIVPGAQIQRVMDRAPAAPTIAVSVSSASSYLGVALGGGIGGATLSLTSSWALPLAGAALLAVAAALTARQAAGSAVPSGSPGPRG</sequence>
<feature type="transmembrane region" description="Helical" evidence="6">
    <location>
        <begin position="328"/>
        <end position="352"/>
    </location>
</feature>
<evidence type="ECO:0000313" key="8">
    <source>
        <dbReference type="EMBL" id="PHQ51767.1"/>
    </source>
</evidence>
<feature type="transmembrane region" description="Helical" evidence="6">
    <location>
        <begin position="236"/>
        <end position="257"/>
    </location>
</feature>
<dbReference type="Proteomes" id="UP000222531">
    <property type="component" value="Unassembled WGS sequence"/>
</dbReference>
<keyword evidence="3 6" id="KW-0812">Transmembrane</keyword>
<dbReference type="PANTHER" id="PTHR43124">
    <property type="entry name" value="PURINE EFFLUX PUMP PBUE"/>
    <property type="match status" value="1"/>
</dbReference>
<organism evidence="8 9">
    <name type="scientific">Streptomyces cinnamoneus</name>
    <name type="common">Streptoverticillium cinnamoneum</name>
    <dbReference type="NCBI Taxonomy" id="53446"/>
    <lineage>
        <taxon>Bacteria</taxon>
        <taxon>Bacillati</taxon>
        <taxon>Actinomycetota</taxon>
        <taxon>Actinomycetes</taxon>
        <taxon>Kitasatosporales</taxon>
        <taxon>Streptomycetaceae</taxon>
        <taxon>Streptomyces</taxon>
        <taxon>Streptomyces cinnamoneus group</taxon>
    </lineage>
</organism>
<feature type="transmembrane region" description="Helical" evidence="6">
    <location>
        <begin position="202"/>
        <end position="224"/>
    </location>
</feature>
<dbReference type="GO" id="GO:0005886">
    <property type="term" value="C:plasma membrane"/>
    <property type="evidence" value="ECO:0007669"/>
    <property type="project" value="UniProtKB-SubCell"/>
</dbReference>
<feature type="transmembrane region" description="Helical" evidence="6">
    <location>
        <begin position="296"/>
        <end position="316"/>
    </location>
</feature>
<evidence type="ECO:0000259" key="7">
    <source>
        <dbReference type="PROSITE" id="PS50850"/>
    </source>
</evidence>
<dbReference type="Gene3D" id="1.20.1250.20">
    <property type="entry name" value="MFS general substrate transporter like domains"/>
    <property type="match status" value="2"/>
</dbReference>
<reference evidence="8 9" key="1">
    <citation type="journal article" date="2017" name="Biochemistry">
        <title>Identification of the Biosynthetic Pathway for the Antibiotic Bicyclomycin.</title>
        <authorList>
            <person name="Patteson J."/>
            <person name="Cai W."/>
            <person name="Johnson R.A."/>
            <person name="Santa Maria K."/>
            <person name="Li B."/>
        </authorList>
    </citation>
    <scope>NUCLEOTIDE SEQUENCE [LARGE SCALE GENOMIC DNA]</scope>
    <source>
        <strain evidence="8 9">ATCC 21532</strain>
    </source>
</reference>
<dbReference type="AlphaFoldDB" id="A0A2G1XKL1"/>
<keyword evidence="9" id="KW-1185">Reference proteome</keyword>
<dbReference type="Pfam" id="PF07690">
    <property type="entry name" value="MFS_1"/>
    <property type="match status" value="1"/>
</dbReference>
<dbReference type="SUPFAM" id="SSF103473">
    <property type="entry name" value="MFS general substrate transporter"/>
    <property type="match status" value="1"/>
</dbReference>
<comment type="subcellular location">
    <subcellularLocation>
        <location evidence="1">Cell membrane</location>
        <topology evidence="1">Multi-pass membrane protein</topology>
    </subcellularLocation>
</comment>
<feature type="transmembrane region" description="Helical" evidence="6">
    <location>
        <begin position="45"/>
        <end position="64"/>
    </location>
</feature>
<evidence type="ECO:0000256" key="2">
    <source>
        <dbReference type="ARBA" id="ARBA00022475"/>
    </source>
</evidence>
<keyword evidence="2" id="KW-1003">Cell membrane</keyword>
<dbReference type="GO" id="GO:0022857">
    <property type="term" value="F:transmembrane transporter activity"/>
    <property type="evidence" value="ECO:0007669"/>
    <property type="project" value="InterPro"/>
</dbReference>
<feature type="transmembrane region" description="Helical" evidence="6">
    <location>
        <begin position="269"/>
        <end position="290"/>
    </location>
</feature>
<dbReference type="InterPro" id="IPR020846">
    <property type="entry name" value="MFS_dom"/>
</dbReference>
<dbReference type="PROSITE" id="PS50850">
    <property type="entry name" value="MFS"/>
    <property type="match status" value="1"/>
</dbReference>
<comment type="caution">
    <text evidence="8">The sequence shown here is derived from an EMBL/GenBank/DDBJ whole genome shotgun (WGS) entry which is preliminary data.</text>
</comment>
<evidence type="ECO:0000256" key="1">
    <source>
        <dbReference type="ARBA" id="ARBA00004651"/>
    </source>
</evidence>
<feature type="transmembrane region" description="Helical" evidence="6">
    <location>
        <begin position="71"/>
        <end position="91"/>
    </location>
</feature>
<accession>A0A2G1XKL1</accession>
<evidence type="ECO:0000313" key="9">
    <source>
        <dbReference type="Proteomes" id="UP000222531"/>
    </source>
</evidence>
<dbReference type="CDD" id="cd17324">
    <property type="entry name" value="MFS_NepI_like"/>
    <property type="match status" value="1"/>
</dbReference>
<dbReference type="InterPro" id="IPR050189">
    <property type="entry name" value="MFS_Efflux_Transporters"/>
</dbReference>
<proteinExistence type="predicted"/>